<dbReference type="AlphaFoldDB" id="A0A2P2P593"/>
<proteinExistence type="predicted"/>
<protein>
    <submittedName>
        <fullName evidence="1">Uncharacterized protein</fullName>
    </submittedName>
</protein>
<evidence type="ECO:0000313" key="1">
    <source>
        <dbReference type="EMBL" id="MBX49813.1"/>
    </source>
</evidence>
<sequence length="26" mass="2973">MIYSSVDSPFPYPSKQYKRCNNSSSS</sequence>
<name>A0A2P2P593_RHIMU</name>
<reference evidence="1" key="1">
    <citation type="submission" date="2018-02" db="EMBL/GenBank/DDBJ databases">
        <title>Rhizophora mucronata_Transcriptome.</title>
        <authorList>
            <person name="Meera S.P."/>
            <person name="Sreeshan A."/>
            <person name="Augustine A."/>
        </authorList>
    </citation>
    <scope>NUCLEOTIDE SEQUENCE</scope>
    <source>
        <tissue evidence="1">Leaf</tissue>
    </source>
</reference>
<accession>A0A2P2P593</accession>
<organism evidence="1">
    <name type="scientific">Rhizophora mucronata</name>
    <name type="common">Asiatic mangrove</name>
    <dbReference type="NCBI Taxonomy" id="61149"/>
    <lineage>
        <taxon>Eukaryota</taxon>
        <taxon>Viridiplantae</taxon>
        <taxon>Streptophyta</taxon>
        <taxon>Embryophyta</taxon>
        <taxon>Tracheophyta</taxon>
        <taxon>Spermatophyta</taxon>
        <taxon>Magnoliopsida</taxon>
        <taxon>eudicotyledons</taxon>
        <taxon>Gunneridae</taxon>
        <taxon>Pentapetalae</taxon>
        <taxon>rosids</taxon>
        <taxon>fabids</taxon>
        <taxon>Malpighiales</taxon>
        <taxon>Rhizophoraceae</taxon>
        <taxon>Rhizophora</taxon>
    </lineage>
</organism>
<dbReference type="EMBL" id="GGEC01069329">
    <property type="protein sequence ID" value="MBX49813.1"/>
    <property type="molecule type" value="Transcribed_RNA"/>
</dbReference>